<keyword evidence="1" id="KW-1133">Transmembrane helix</keyword>
<reference evidence="2" key="1">
    <citation type="journal article" date="2021" name="Proc. Natl. Acad. Sci. U.S.A.">
        <title>A Catalog of Tens of Thousands of Viruses from Human Metagenomes Reveals Hidden Associations with Chronic Diseases.</title>
        <authorList>
            <person name="Tisza M.J."/>
            <person name="Buck C.B."/>
        </authorList>
    </citation>
    <scope>NUCLEOTIDE SEQUENCE</scope>
    <source>
        <strain evidence="2">CtU557</strain>
    </source>
</reference>
<keyword evidence="1" id="KW-0812">Transmembrane</keyword>
<dbReference type="EMBL" id="BK032771">
    <property type="protein sequence ID" value="DAF59505.1"/>
    <property type="molecule type" value="Genomic_DNA"/>
</dbReference>
<evidence type="ECO:0000313" key="2">
    <source>
        <dbReference type="EMBL" id="DAF59505.1"/>
    </source>
</evidence>
<name>A0A8S5T8C7_9CAUD</name>
<feature type="transmembrane region" description="Helical" evidence="1">
    <location>
        <begin position="80"/>
        <end position="100"/>
    </location>
</feature>
<keyword evidence="1" id="KW-0472">Membrane</keyword>
<accession>A0A8S5T8C7</accession>
<protein>
    <submittedName>
        <fullName evidence="2">Uncharacterized protein</fullName>
    </submittedName>
</protein>
<feature type="transmembrane region" description="Helical" evidence="1">
    <location>
        <begin position="12"/>
        <end position="35"/>
    </location>
</feature>
<feature type="transmembrane region" description="Helical" evidence="1">
    <location>
        <begin position="106"/>
        <end position="126"/>
    </location>
</feature>
<evidence type="ECO:0000256" key="1">
    <source>
        <dbReference type="SAM" id="Phobius"/>
    </source>
</evidence>
<organism evidence="2">
    <name type="scientific">Podoviridae sp. ctU557</name>
    <dbReference type="NCBI Taxonomy" id="2827736"/>
    <lineage>
        <taxon>Viruses</taxon>
        <taxon>Duplodnaviria</taxon>
        <taxon>Heunggongvirae</taxon>
        <taxon>Uroviricota</taxon>
        <taxon>Caudoviricetes</taxon>
    </lineage>
</organism>
<proteinExistence type="predicted"/>
<feature type="transmembrane region" description="Helical" evidence="1">
    <location>
        <begin position="47"/>
        <end position="68"/>
    </location>
</feature>
<sequence length="144" mass="15731">MSKHINLRATHALLWRLHVGVATASFVSGLSILLYPRKFMVNAACTILPYWMTGLLWLLCGAMVAGALARWSYKTARLGIGLSVVLYGLMGTGMLTDLLFSNGPPAPISTIIAHYILAFGAFFILLEPPINPETAITNRNKNKE</sequence>